<dbReference type="InterPro" id="IPR019270">
    <property type="entry name" value="DUF2283"/>
</dbReference>
<dbReference type="KEGG" id="tprf:A3L09_07885"/>
<dbReference type="EMBL" id="CP014862">
    <property type="protein sequence ID" value="ASJ03177.1"/>
    <property type="molecule type" value="Genomic_DNA"/>
</dbReference>
<evidence type="ECO:0008006" key="3">
    <source>
        <dbReference type="Google" id="ProtNLM"/>
    </source>
</evidence>
<reference evidence="1 2" key="1">
    <citation type="submission" date="2016-03" db="EMBL/GenBank/DDBJ databases">
        <title>Complete genome sequence of Thermococcus profundus strain DT5432.</title>
        <authorList>
            <person name="Oger P.M."/>
        </authorList>
    </citation>
    <scope>NUCLEOTIDE SEQUENCE [LARGE SCALE GENOMIC DNA]</scope>
    <source>
        <strain evidence="1 2">DT 5432</strain>
    </source>
</reference>
<accession>A0A2Z2M9Z4</accession>
<dbReference type="GeneID" id="33320328"/>
<dbReference type="Pfam" id="PF10049">
    <property type="entry name" value="DUF2283"/>
    <property type="match status" value="1"/>
</dbReference>
<evidence type="ECO:0000313" key="2">
    <source>
        <dbReference type="Proteomes" id="UP000250179"/>
    </source>
</evidence>
<gene>
    <name evidence="1" type="ORF">A3L09_07885</name>
</gene>
<keyword evidence="2" id="KW-1185">Reference proteome</keyword>
<evidence type="ECO:0000313" key="1">
    <source>
        <dbReference type="EMBL" id="ASJ03177.1"/>
    </source>
</evidence>
<dbReference type="RefSeq" id="WP_088858433.1">
    <property type="nucleotide sequence ID" value="NZ_CP014862.1"/>
</dbReference>
<organism evidence="1 2">
    <name type="scientific">Thermococcus profundus</name>
    <dbReference type="NCBI Taxonomy" id="49899"/>
    <lineage>
        <taxon>Archaea</taxon>
        <taxon>Methanobacteriati</taxon>
        <taxon>Methanobacteriota</taxon>
        <taxon>Thermococci</taxon>
        <taxon>Thermococcales</taxon>
        <taxon>Thermococcaceae</taxon>
        <taxon>Thermococcus</taxon>
    </lineage>
</organism>
<dbReference type="OrthoDB" id="371681at2157"/>
<dbReference type="Proteomes" id="UP000250179">
    <property type="component" value="Chromosome"/>
</dbReference>
<name>A0A2Z2M9Z4_THEPR</name>
<proteinExistence type="predicted"/>
<sequence length="78" mass="9013">MSEEMIVRYDPNVDILYIQLSPKKPVDADMKGDFVIDLDENGEVIGIEIWRARELILPEFFKFIETVKKEGKPVESQG</sequence>
<dbReference type="PANTHER" id="PTHR37029:SF1">
    <property type="entry name" value="SSR1768 PROTEIN"/>
    <property type="match status" value="1"/>
</dbReference>
<dbReference type="PANTHER" id="PTHR37029">
    <property type="entry name" value="SSR1768 PROTEIN"/>
    <property type="match status" value="1"/>
</dbReference>
<protein>
    <recommendedName>
        <fullName evidence="3">DUF2283 domain-containing protein</fullName>
    </recommendedName>
</protein>
<dbReference type="AlphaFoldDB" id="A0A2Z2M9Z4"/>